<dbReference type="Proteomes" id="UP000585474">
    <property type="component" value="Unassembled WGS sequence"/>
</dbReference>
<proteinExistence type="predicted"/>
<accession>A0A7J0GBR7</accession>
<dbReference type="AlphaFoldDB" id="A0A7J0GBR7"/>
<keyword evidence="2" id="KW-1185">Reference proteome</keyword>
<gene>
    <name evidence="1" type="ORF">Acr_20g0000640</name>
</gene>
<sequence length="153" mass="17105">MSFYPTLIWHRADDVSRASVGTQFTPLTDSEILTYHHFATASPLSLTQKPSPTTIVSPPPPPLYWKPSQTTPHLFGRSIAAQNHRLQRQASPFMKGDGAVIMPEAAYDCEVVYGEISGRIQGMVMDFDLNPRFLAFFIMGSEHQNLAFYLTDA</sequence>
<dbReference type="EMBL" id="BJWL01000020">
    <property type="protein sequence ID" value="GFZ08256.1"/>
    <property type="molecule type" value="Genomic_DNA"/>
</dbReference>
<comment type="caution">
    <text evidence="1">The sequence shown here is derived from an EMBL/GenBank/DDBJ whole genome shotgun (WGS) entry which is preliminary data.</text>
</comment>
<organism evidence="1 2">
    <name type="scientific">Actinidia rufa</name>
    <dbReference type="NCBI Taxonomy" id="165716"/>
    <lineage>
        <taxon>Eukaryota</taxon>
        <taxon>Viridiplantae</taxon>
        <taxon>Streptophyta</taxon>
        <taxon>Embryophyta</taxon>
        <taxon>Tracheophyta</taxon>
        <taxon>Spermatophyta</taxon>
        <taxon>Magnoliopsida</taxon>
        <taxon>eudicotyledons</taxon>
        <taxon>Gunneridae</taxon>
        <taxon>Pentapetalae</taxon>
        <taxon>asterids</taxon>
        <taxon>Ericales</taxon>
        <taxon>Actinidiaceae</taxon>
        <taxon>Actinidia</taxon>
    </lineage>
</organism>
<name>A0A7J0GBR7_9ERIC</name>
<reference evidence="1 2" key="1">
    <citation type="submission" date="2019-07" db="EMBL/GenBank/DDBJ databases">
        <title>De Novo Assembly of kiwifruit Actinidia rufa.</title>
        <authorList>
            <person name="Sugita-Konishi S."/>
            <person name="Sato K."/>
            <person name="Mori E."/>
            <person name="Abe Y."/>
            <person name="Kisaki G."/>
            <person name="Hamano K."/>
            <person name="Suezawa K."/>
            <person name="Otani M."/>
            <person name="Fukuda T."/>
            <person name="Manabe T."/>
            <person name="Gomi K."/>
            <person name="Tabuchi M."/>
            <person name="Akimitsu K."/>
            <person name="Kataoka I."/>
        </authorList>
    </citation>
    <scope>NUCLEOTIDE SEQUENCE [LARGE SCALE GENOMIC DNA]</scope>
    <source>
        <strain evidence="2">cv. Fuchu</strain>
    </source>
</reference>
<evidence type="ECO:0000313" key="1">
    <source>
        <dbReference type="EMBL" id="GFZ08256.1"/>
    </source>
</evidence>
<evidence type="ECO:0000313" key="2">
    <source>
        <dbReference type="Proteomes" id="UP000585474"/>
    </source>
</evidence>
<protein>
    <submittedName>
        <fullName evidence="1">Uncharacterized protein</fullName>
    </submittedName>
</protein>